<feature type="non-terminal residue" evidence="3">
    <location>
        <position position="550"/>
    </location>
</feature>
<evidence type="ECO:0000313" key="4">
    <source>
        <dbReference type="Proteomes" id="UP000838878"/>
    </source>
</evidence>
<dbReference type="PANTHER" id="PTHR23011:SF41">
    <property type="entry name" value="CYCLIC NUCLEOTIDE-BINDING DOMAIN-CONTAINING PROTEIN"/>
    <property type="match status" value="1"/>
</dbReference>
<dbReference type="InterPro" id="IPR014710">
    <property type="entry name" value="RmlC-like_jellyroll"/>
</dbReference>
<dbReference type="InterPro" id="IPR000595">
    <property type="entry name" value="cNMP-bd_dom"/>
</dbReference>
<feature type="region of interest" description="Disordered" evidence="1">
    <location>
        <begin position="327"/>
        <end position="346"/>
    </location>
</feature>
<dbReference type="CDD" id="cd00038">
    <property type="entry name" value="CAP_ED"/>
    <property type="match status" value="1"/>
</dbReference>
<dbReference type="Gene3D" id="2.60.120.10">
    <property type="entry name" value="Jelly Rolls"/>
    <property type="match status" value="2"/>
</dbReference>
<keyword evidence="4" id="KW-1185">Reference proteome</keyword>
<proteinExistence type="predicted"/>
<dbReference type="SUPFAM" id="SSF51206">
    <property type="entry name" value="cAMP-binding domain-like"/>
    <property type="match status" value="2"/>
</dbReference>
<evidence type="ECO:0000313" key="3">
    <source>
        <dbReference type="EMBL" id="CAH0721650.1"/>
    </source>
</evidence>
<dbReference type="SMART" id="SM00100">
    <property type="entry name" value="cNMP"/>
    <property type="match status" value="1"/>
</dbReference>
<dbReference type="InterPro" id="IPR018490">
    <property type="entry name" value="cNMP-bd_dom_sf"/>
</dbReference>
<accession>A0A8J9YCQ3</accession>
<feature type="domain" description="Cyclic nucleotide-binding" evidence="2">
    <location>
        <begin position="103"/>
        <end position="211"/>
    </location>
</feature>
<dbReference type="AlphaFoldDB" id="A0A8J9YCQ3"/>
<dbReference type="PROSITE" id="PS50042">
    <property type="entry name" value="CNMP_BINDING_3"/>
    <property type="match status" value="1"/>
</dbReference>
<feature type="region of interest" description="Disordered" evidence="1">
    <location>
        <begin position="355"/>
        <end position="384"/>
    </location>
</feature>
<dbReference type="Proteomes" id="UP000838878">
    <property type="component" value="Chromosome 2"/>
</dbReference>
<dbReference type="EMBL" id="OV170222">
    <property type="protein sequence ID" value="CAH0721650.1"/>
    <property type="molecule type" value="Genomic_DNA"/>
</dbReference>
<dbReference type="Pfam" id="PF00027">
    <property type="entry name" value="cNMP_binding"/>
    <property type="match status" value="1"/>
</dbReference>
<reference evidence="3" key="1">
    <citation type="submission" date="2021-12" db="EMBL/GenBank/DDBJ databases">
        <authorList>
            <person name="Martin H S."/>
        </authorList>
    </citation>
    <scope>NUCLEOTIDE SEQUENCE</scope>
</reference>
<protein>
    <recommendedName>
        <fullName evidence="2">Cyclic nucleotide-binding domain-containing protein</fullName>
    </recommendedName>
</protein>
<name>A0A8J9YCQ3_9NEOP</name>
<sequence length="550" mass="63453">MAALGGTKKELDPEEQMKKKFRAKCLFRALGRLVLANAYWLIEGVDHYEGLDDVKRRVEQAVRGKKKKQLFSINDKALLNKPAEDRTDQEKRYIFRIIGGLKCFKRYPNHVKKKLAAVTYFKYYGPGRTIVRQYQEAHALYFIINGDVTVSQMIFDELLQQHVSVDVGVMHPGDMFGEVSLLHNIPRTATCTTNDHCELLVLMKEDFKNVLQASIQKQWDEVRRAMSAFTYFDALDEVARREGCIVAKMKSYEPNETLLGDGVGVANFVYFILSGRCQMIESLQVIVTTRLGKNYYSLYDPYVPPEESEQDFETKYFGAFNKKNASTDTEEGYNKHSERKLGSVEQSEKAINLHSSLKREKSSTASTIKMENNQKNSNETRKGSVDFDIPEATKSQELLHPSFHKEQRESVRLSVIPDVIGANVKNMVPPQSLRTYFMQVCQLNPGSSFGFGENMRDRRIVALTPVNCMLLPKIWLLQRNTANIWSRIQHYLKKKIPTKKQLFKEFVSARRWQEFKDQLVQDVVSRSNTVNWTSVHDVPYSIRMEEMLDI</sequence>
<feature type="compositionally biased region" description="Basic and acidic residues" evidence="1">
    <location>
        <begin position="332"/>
        <end position="346"/>
    </location>
</feature>
<dbReference type="OrthoDB" id="166212at2759"/>
<gene>
    <name evidence="3" type="ORF">BINO364_LOCUS7724</name>
</gene>
<feature type="compositionally biased region" description="Polar residues" evidence="1">
    <location>
        <begin position="363"/>
        <end position="377"/>
    </location>
</feature>
<dbReference type="PANTHER" id="PTHR23011">
    <property type="entry name" value="CYCLIC NUCLEOTIDE-BINDING DOMAIN CONTAINING PROTEIN"/>
    <property type="match status" value="1"/>
</dbReference>
<organism evidence="3 4">
    <name type="scientific">Brenthis ino</name>
    <name type="common">lesser marbled fritillary</name>
    <dbReference type="NCBI Taxonomy" id="405034"/>
    <lineage>
        <taxon>Eukaryota</taxon>
        <taxon>Metazoa</taxon>
        <taxon>Ecdysozoa</taxon>
        <taxon>Arthropoda</taxon>
        <taxon>Hexapoda</taxon>
        <taxon>Insecta</taxon>
        <taxon>Pterygota</taxon>
        <taxon>Neoptera</taxon>
        <taxon>Endopterygota</taxon>
        <taxon>Lepidoptera</taxon>
        <taxon>Glossata</taxon>
        <taxon>Ditrysia</taxon>
        <taxon>Papilionoidea</taxon>
        <taxon>Nymphalidae</taxon>
        <taxon>Heliconiinae</taxon>
        <taxon>Argynnini</taxon>
        <taxon>Brenthis</taxon>
    </lineage>
</organism>
<evidence type="ECO:0000256" key="1">
    <source>
        <dbReference type="SAM" id="MobiDB-lite"/>
    </source>
</evidence>
<evidence type="ECO:0000259" key="2">
    <source>
        <dbReference type="PROSITE" id="PS50042"/>
    </source>
</evidence>